<evidence type="ECO:0008006" key="9">
    <source>
        <dbReference type="Google" id="ProtNLM"/>
    </source>
</evidence>
<evidence type="ECO:0000313" key="7">
    <source>
        <dbReference type="EMBL" id="KAJ1093771.1"/>
    </source>
</evidence>
<dbReference type="SUPFAM" id="SSF48371">
    <property type="entry name" value="ARM repeat"/>
    <property type="match status" value="2"/>
</dbReference>
<dbReference type="InterPro" id="IPR016024">
    <property type="entry name" value="ARM-type_fold"/>
</dbReference>
<evidence type="ECO:0000256" key="1">
    <source>
        <dbReference type="ARBA" id="ARBA00010409"/>
    </source>
</evidence>
<evidence type="ECO:0000256" key="2">
    <source>
        <dbReference type="ARBA" id="ARBA00022694"/>
    </source>
</evidence>
<name>A0AAV7LQC7_PLEWA</name>
<dbReference type="GO" id="GO:0005829">
    <property type="term" value="C:cytosol"/>
    <property type="evidence" value="ECO:0007669"/>
    <property type="project" value="TreeGrafter"/>
</dbReference>
<keyword evidence="2" id="KW-0819">tRNA processing</keyword>
<dbReference type="Proteomes" id="UP001066276">
    <property type="component" value="Chromosome 11"/>
</dbReference>
<dbReference type="InterPro" id="IPR051954">
    <property type="entry name" value="tRNA_methyltransferase_THADA"/>
</dbReference>
<dbReference type="Pfam" id="PF25151">
    <property type="entry name" value="TPR_Trm732_C"/>
    <property type="match status" value="1"/>
</dbReference>
<evidence type="ECO:0000259" key="4">
    <source>
        <dbReference type="Pfam" id="PF10350"/>
    </source>
</evidence>
<dbReference type="InterPro" id="IPR019442">
    <property type="entry name" value="THADA/TRM732_DUF2428"/>
</dbReference>
<feature type="domain" description="tRNA (32-2'-O)-methyltransferase regulator THADA-like C-terminal TPR repeats region" evidence="6">
    <location>
        <begin position="1202"/>
        <end position="1362"/>
    </location>
</feature>
<keyword evidence="8" id="KW-1185">Reference proteome</keyword>
<proteinExistence type="inferred from homology"/>
<dbReference type="Pfam" id="PF25150">
    <property type="entry name" value="TPR_Trm732"/>
    <property type="match status" value="1"/>
</dbReference>
<comment type="caution">
    <text evidence="7">The sequence shown here is derived from an EMBL/GenBank/DDBJ whole genome shotgun (WGS) entry which is preliminary data.</text>
</comment>
<sequence>MEGTHAQYRSCLLFYQDSCQGHLGAAGMCLAALAQKLCQSAGESVKRCKDRHLDEALELLQGKIPSLQAVDDGDLLPIVRCLLLMQLESASSSGTFSKLEKILSHFYKAKESLVSAEVERLMGSLVANREVLPLGDLQAVCMFMADSCAGRKYWRQNLPMLLRCVAATLEHLLLDEMASSGEWGYFSVKLCLQMFQGMQEEISTLAWTRAGNSASLQWILGSLVQVITMETVSRDTRLLAGTALSMLANAAPEPEQGATAMQNLFQYMGSDAGELEFGALNAAVSMKCSDGLDKLALTWGLVSCGRNEILICELGGAGSQVCLLVDVLLPVVIALSSETTKYHYHCFQVFSLWLQRVQENAPEIWHVRKTRLFHQNSEVMQNVTRLLWSNSEKPAEGTSEFVLRSFQLYLKTYCLECDHFGDTEKPLYKEFLLRIAAIPWQVKARYAPLCALLPFAGPDMVLEIYSELPEHILSCLTTNYLGPLASDVYKTTLQLQRKAWSVDANRPSELQLAHRWAHCWLPVLSQALTSLSLLLQRNASNYLLGQTLKLFPSSYDLLGQGFQGTDSASLRAWITLLNSVKMTTGAMPSDEQALERLSLCIHSADEAVRLSAIGLLCCSPRTNQALSETEIRLLQECLPLSLNCDSSGFRQLLQASVKKALVRLRDSCLASLRSYKGKTSKEQTKCPDGGLSLGIDFVEWLMELIIFSLRPASNFQRRKTALLLMCAVLETCTDSWCPERKKGQPPQNMADLLSFARQRGRWDFFCRTNLLALMSCLPDSTNEIRDLAAELLLGYFSLNFPESLTVSVFEHAQEAMCNPRVQEAEAGAGMMKTAMQWSDSSTLRKLFPAEKDPMVLQCTELCYARHLLGMLKDHFTIAQQDLLQAAATRPMQGVILALRQCLLEAPRVMDCLQNLELRHHWKEVIENLVTTVSDIGIFLLRVLYGKQETTIEQPAAAPSFADMGQAIRSLIQQGKGLEQPQEGNEDAEDSVLLSEEHSLILTCCWVSIKEIGLLLGSLVQKTLTAASLAGVEPLLPEVVLETVAGLFRNVLLQCRHWGAVEGCSLGFTRFCCTLLSHHDRGIRLVPRRMLVEALDLLQEHRPSSITRRAAGFPMLILGIVSAEDVAASRPLLAQCIQTSLALASRPLPTDWDETVDLPQVSAVHVLQTLVRSSNLAVALLPFVAPMVVLSLKALVSPCWAMRNAAVQLFSALTARTLGQKRSWGESCSQNAVTPQAFFSQHPELRAVLLKELLGALDSSMSSSRGRVRLCHSLHPTLTLLSHLQPGNEDLDSSSSCFVEPLVQLAGNPIFAVRVMAAQALVPAVPVAGYSTLLLRLVRELPSEAGDTAHNALHGRLLQIQALLTQALAQNSLLADALLSLAHGLESCFWLLTPAQRCPLIRTAYLCVISLLNSVLSSAFRQRVEESLSAELSHSPLELQVGLTAFRQVCARYLCTAAAASGDTARHELVCRLIRETEPDVQVSVLTWMTKQQDASMDTALVGALSRTLQTDLVHVLHQERDSEFLKRFLQAYVYLHQQPCLRERGNSLESHQEALECANLLLSMVEAGAAGPDLLGQELCVASLLLLPGSNLRDPTLLERWCRALTTCSDPMSSEVLRLAAAKALGLAGANVVQRALTTAHAPLQSLAVKVIGLGLQLLQDEDQAVRQEAEGFASLVWSSVQVQTVVIKVQSNKGLVCLLELLLHHFWSCNETFHTLLQHLHSAELEETFHELQANRTASLYEQDEPNVYSEPAAFSHLLLPYLLRLMGKMVSSAPHCCRIACWVRESESQILSGLEFCQQWWSQDAAVGPCFIKVLGSPKVHTALAALLAKAELLVHALVALNDAKAMSGAYTSQEIARKLDTVQGLLAQNGMTSRYKGQLRRSLIRPRSPQSVAGFSAVLPPGCPFRCMPVGCSRLRLRRVRLIPRRWVPE</sequence>
<dbReference type="GO" id="GO:0030488">
    <property type="term" value="P:tRNA methylation"/>
    <property type="evidence" value="ECO:0007669"/>
    <property type="project" value="TreeGrafter"/>
</dbReference>
<evidence type="ECO:0000259" key="6">
    <source>
        <dbReference type="Pfam" id="PF25151"/>
    </source>
</evidence>
<organism evidence="7 8">
    <name type="scientific">Pleurodeles waltl</name>
    <name type="common">Iberian ribbed newt</name>
    <dbReference type="NCBI Taxonomy" id="8319"/>
    <lineage>
        <taxon>Eukaryota</taxon>
        <taxon>Metazoa</taxon>
        <taxon>Chordata</taxon>
        <taxon>Craniata</taxon>
        <taxon>Vertebrata</taxon>
        <taxon>Euteleostomi</taxon>
        <taxon>Amphibia</taxon>
        <taxon>Batrachia</taxon>
        <taxon>Caudata</taxon>
        <taxon>Salamandroidea</taxon>
        <taxon>Salamandridae</taxon>
        <taxon>Pleurodelinae</taxon>
        <taxon>Pleurodeles</taxon>
    </lineage>
</organism>
<comment type="similarity">
    <text evidence="1">Belongs to the THADA family.</text>
</comment>
<comment type="function">
    <text evidence="3">Together with methyltransferase FTSJ1, methylates the 2'-O-ribose of nucleotides at position 32 of the anticodon loop of substrate tRNAs.</text>
</comment>
<dbReference type="PANTHER" id="PTHR14387:SF0">
    <property type="entry name" value="DUF2428 DOMAIN-CONTAINING PROTEIN"/>
    <property type="match status" value="1"/>
</dbReference>
<evidence type="ECO:0000313" key="8">
    <source>
        <dbReference type="Proteomes" id="UP001066276"/>
    </source>
</evidence>
<dbReference type="Pfam" id="PF10350">
    <property type="entry name" value="DUF2428"/>
    <property type="match status" value="1"/>
</dbReference>
<dbReference type="InterPro" id="IPR056843">
    <property type="entry name" value="THADA-like_TPR"/>
</dbReference>
<evidence type="ECO:0000259" key="5">
    <source>
        <dbReference type="Pfam" id="PF25150"/>
    </source>
</evidence>
<dbReference type="InterPro" id="IPR056842">
    <property type="entry name" value="THADA-like_TPR_C"/>
</dbReference>
<reference evidence="7" key="1">
    <citation type="journal article" date="2022" name="bioRxiv">
        <title>Sequencing and chromosome-scale assembly of the giantPleurodeles waltlgenome.</title>
        <authorList>
            <person name="Brown T."/>
            <person name="Elewa A."/>
            <person name="Iarovenko S."/>
            <person name="Subramanian E."/>
            <person name="Araus A.J."/>
            <person name="Petzold A."/>
            <person name="Susuki M."/>
            <person name="Suzuki K.-i.T."/>
            <person name="Hayashi T."/>
            <person name="Toyoda A."/>
            <person name="Oliveira C."/>
            <person name="Osipova E."/>
            <person name="Leigh N.D."/>
            <person name="Simon A."/>
            <person name="Yun M.H."/>
        </authorList>
    </citation>
    <scope>NUCLEOTIDE SEQUENCE</scope>
    <source>
        <strain evidence="7">20211129_DDA</strain>
        <tissue evidence="7">Liver</tissue>
    </source>
</reference>
<feature type="domain" description="tRNA (32-2'-O)-methyltransferase regulator THADA-like TPR repeats region" evidence="5">
    <location>
        <begin position="516"/>
        <end position="740"/>
    </location>
</feature>
<dbReference type="PANTHER" id="PTHR14387">
    <property type="entry name" value="THADA/DEATH RECEPTOR INTERACTING PROTEIN"/>
    <property type="match status" value="1"/>
</dbReference>
<protein>
    <recommendedName>
        <fullName evidence="9">DUF2428 domain-containing protein</fullName>
    </recommendedName>
</protein>
<gene>
    <name evidence="7" type="ORF">NDU88_006863</name>
</gene>
<evidence type="ECO:0000256" key="3">
    <source>
        <dbReference type="ARBA" id="ARBA00035625"/>
    </source>
</evidence>
<accession>A0AAV7LQC7</accession>
<dbReference type="EMBL" id="JANPWB010000015">
    <property type="protein sequence ID" value="KAJ1093771.1"/>
    <property type="molecule type" value="Genomic_DNA"/>
</dbReference>
<feature type="domain" description="DUF2428" evidence="4">
    <location>
        <begin position="924"/>
        <end position="1200"/>
    </location>
</feature>